<feature type="binding site" evidence="2">
    <location>
        <position position="62"/>
    </location>
    <ligand>
        <name>substrate</name>
    </ligand>
</feature>
<dbReference type="InterPro" id="IPR037152">
    <property type="entry name" value="L-asparaginase_N_sf"/>
</dbReference>
<dbReference type="InterPro" id="IPR027475">
    <property type="entry name" value="Asparaginase/glutaminase_AS2"/>
</dbReference>
<dbReference type="STRING" id="1938817.SAMN06296008_10237"/>
<feature type="domain" description="L-asparaginase N-terminal" evidence="4">
    <location>
        <begin position="3"/>
        <end position="188"/>
    </location>
</feature>
<evidence type="ECO:0000256" key="3">
    <source>
        <dbReference type="PROSITE-ProRule" id="PRU10100"/>
    </source>
</evidence>
<evidence type="ECO:0000256" key="1">
    <source>
        <dbReference type="PIRSR" id="PIRSR001220-1"/>
    </source>
</evidence>
<dbReference type="RefSeq" id="WP_084282263.1">
    <property type="nucleotide sequence ID" value="NZ_FWXJ01000002.1"/>
</dbReference>
<sequence>MKNILIIGMGGTIAGIAPDPEVDPLNYAAGQVGVADLLKNSLPPQLSGLVHLKTLQLANINSGDLTEDLLSKLGQTVGDALRQRQYDGIVITHGTDTIEETGIFLHLAFSRLASRLGKAVVLTGAMLPSNVSGADGPQNLSNAVELAAFLGVSFQPKLRLSGGVYGTFAGKVIFAKDYLKRSSNQMNAPVMDSLDLSANPSMLPPKSTEFALNFPKSGEAWPWVEILTSHAGVRPDVFKFLLKQGVEGVVLAGTGQGNVHENLMESLLLAKGQQLPMVRASRTLLGDIRPEVPVSDQSLGTVAARNLSPAKARVALQLFIYSQGAQKDFDLRHLFDTI</sequence>
<dbReference type="Gene3D" id="3.40.50.40">
    <property type="match status" value="1"/>
</dbReference>
<gene>
    <name evidence="6" type="ORF">SAMN06296008_10237</name>
</gene>
<dbReference type="PROSITE" id="PS51732">
    <property type="entry name" value="ASN_GLN_ASE_3"/>
    <property type="match status" value="1"/>
</dbReference>
<feature type="active site" description="O-isoaspartyl threonine intermediate" evidence="1">
    <location>
        <position position="12"/>
    </location>
</feature>
<dbReference type="AlphaFoldDB" id="A0A1W1Y6H3"/>
<dbReference type="Proteomes" id="UP000192708">
    <property type="component" value="Unassembled WGS sequence"/>
</dbReference>
<dbReference type="PIRSF" id="PIRSF001220">
    <property type="entry name" value="L-ASNase_gatD"/>
    <property type="match status" value="1"/>
</dbReference>
<proteinExistence type="predicted"/>
<dbReference type="InterPro" id="IPR036152">
    <property type="entry name" value="Asp/glu_Ase-like_sf"/>
</dbReference>
<dbReference type="InterPro" id="IPR027474">
    <property type="entry name" value="L-asparaginase_N"/>
</dbReference>
<dbReference type="PANTHER" id="PTHR11707">
    <property type="entry name" value="L-ASPARAGINASE"/>
    <property type="match status" value="1"/>
</dbReference>
<dbReference type="Pfam" id="PF00710">
    <property type="entry name" value="Asparaginase"/>
    <property type="match status" value="1"/>
</dbReference>
<dbReference type="Gene3D" id="3.40.50.1170">
    <property type="entry name" value="L-asparaginase, N-terminal domain"/>
    <property type="match status" value="1"/>
</dbReference>
<accession>A0A1W1Y6H3</accession>
<dbReference type="InterPro" id="IPR027473">
    <property type="entry name" value="L-asparaginase_C"/>
</dbReference>
<dbReference type="SMART" id="SM00870">
    <property type="entry name" value="Asparaginase"/>
    <property type="match status" value="1"/>
</dbReference>
<dbReference type="SUPFAM" id="SSF53774">
    <property type="entry name" value="Glutaminase/Asparaginase"/>
    <property type="match status" value="1"/>
</dbReference>
<evidence type="ECO:0000313" key="7">
    <source>
        <dbReference type="Proteomes" id="UP000192708"/>
    </source>
</evidence>
<dbReference type="OrthoDB" id="9788068at2"/>
<keyword evidence="7" id="KW-1185">Reference proteome</keyword>
<feature type="binding site" evidence="2">
    <location>
        <begin position="95"/>
        <end position="96"/>
    </location>
    <ligand>
        <name>substrate</name>
    </ligand>
</feature>
<evidence type="ECO:0000259" key="5">
    <source>
        <dbReference type="Pfam" id="PF17763"/>
    </source>
</evidence>
<dbReference type="InterPro" id="IPR040919">
    <property type="entry name" value="Asparaginase_C"/>
</dbReference>
<dbReference type="PIRSF" id="PIRSF500176">
    <property type="entry name" value="L_ASNase"/>
    <property type="match status" value="1"/>
</dbReference>
<evidence type="ECO:0000259" key="4">
    <source>
        <dbReference type="Pfam" id="PF00710"/>
    </source>
</evidence>
<dbReference type="EMBL" id="FWXJ01000002">
    <property type="protein sequence ID" value="SMC31810.1"/>
    <property type="molecule type" value="Genomic_DNA"/>
</dbReference>
<dbReference type="PANTHER" id="PTHR11707:SF28">
    <property type="entry name" value="60 KDA LYSOPHOSPHOLIPASE"/>
    <property type="match status" value="1"/>
</dbReference>
<feature type="domain" description="Asparaginase/glutaminase C-terminal" evidence="5">
    <location>
        <begin position="224"/>
        <end position="323"/>
    </location>
</feature>
<reference evidence="6 7" key="1">
    <citation type="submission" date="2017-04" db="EMBL/GenBank/DDBJ databases">
        <authorList>
            <person name="Afonso C.L."/>
            <person name="Miller P.J."/>
            <person name="Scott M.A."/>
            <person name="Spackman E."/>
            <person name="Goraichik I."/>
            <person name="Dimitrov K.M."/>
            <person name="Suarez D.L."/>
            <person name="Swayne D.E."/>
        </authorList>
    </citation>
    <scope>NUCLEOTIDE SEQUENCE [LARGE SCALE GENOMIC DNA]</scope>
    <source>
        <strain evidence="6 7">VK13</strain>
    </source>
</reference>
<name>A0A1W1Y6H3_9BURK</name>
<dbReference type="PRINTS" id="PR00139">
    <property type="entry name" value="ASNGLNASE"/>
</dbReference>
<evidence type="ECO:0000256" key="2">
    <source>
        <dbReference type="PIRSR" id="PIRSR001220-2"/>
    </source>
</evidence>
<dbReference type="PROSITE" id="PS00917">
    <property type="entry name" value="ASN_GLN_ASE_2"/>
    <property type="match status" value="1"/>
</dbReference>
<evidence type="ECO:0000313" key="6">
    <source>
        <dbReference type="EMBL" id="SMC31810.1"/>
    </source>
</evidence>
<feature type="active site" evidence="3">
    <location>
        <position position="95"/>
    </location>
</feature>
<dbReference type="Pfam" id="PF17763">
    <property type="entry name" value="Asparaginase_C"/>
    <property type="match status" value="1"/>
</dbReference>
<protein>
    <submittedName>
        <fullName evidence="6">L-asparaginase</fullName>
    </submittedName>
</protein>
<organism evidence="6 7">
    <name type="scientific">Polynucleobacter kasalickyi</name>
    <dbReference type="NCBI Taxonomy" id="1938817"/>
    <lineage>
        <taxon>Bacteria</taxon>
        <taxon>Pseudomonadati</taxon>
        <taxon>Pseudomonadota</taxon>
        <taxon>Betaproteobacteria</taxon>
        <taxon>Burkholderiales</taxon>
        <taxon>Burkholderiaceae</taxon>
        <taxon>Polynucleobacter</taxon>
    </lineage>
</organism>
<dbReference type="InterPro" id="IPR006034">
    <property type="entry name" value="Asparaginase/glutaminase-like"/>
</dbReference>
<dbReference type="GO" id="GO:0004067">
    <property type="term" value="F:asparaginase activity"/>
    <property type="evidence" value="ECO:0007669"/>
    <property type="project" value="UniProtKB-UniRule"/>
</dbReference>